<name>A0AAD4GLC8_BOLED</name>
<gene>
    <name evidence="2" type="ORF">L210DRAFT_3609190</name>
</gene>
<evidence type="ECO:0000313" key="3">
    <source>
        <dbReference type="Proteomes" id="UP001194468"/>
    </source>
</evidence>
<reference evidence="2" key="2">
    <citation type="journal article" date="2020" name="Nat. Commun.">
        <title>Large-scale genome sequencing of mycorrhizal fungi provides insights into the early evolution of symbiotic traits.</title>
        <authorList>
            <person name="Miyauchi S."/>
            <person name="Kiss E."/>
            <person name="Kuo A."/>
            <person name="Drula E."/>
            <person name="Kohler A."/>
            <person name="Sanchez-Garcia M."/>
            <person name="Morin E."/>
            <person name="Andreopoulos B."/>
            <person name="Barry K.W."/>
            <person name="Bonito G."/>
            <person name="Buee M."/>
            <person name="Carver A."/>
            <person name="Chen C."/>
            <person name="Cichocki N."/>
            <person name="Clum A."/>
            <person name="Culley D."/>
            <person name="Crous P.W."/>
            <person name="Fauchery L."/>
            <person name="Girlanda M."/>
            <person name="Hayes R.D."/>
            <person name="Keri Z."/>
            <person name="LaButti K."/>
            <person name="Lipzen A."/>
            <person name="Lombard V."/>
            <person name="Magnuson J."/>
            <person name="Maillard F."/>
            <person name="Murat C."/>
            <person name="Nolan M."/>
            <person name="Ohm R.A."/>
            <person name="Pangilinan J."/>
            <person name="Pereira M.F."/>
            <person name="Perotto S."/>
            <person name="Peter M."/>
            <person name="Pfister S."/>
            <person name="Riley R."/>
            <person name="Sitrit Y."/>
            <person name="Stielow J.B."/>
            <person name="Szollosi G."/>
            <person name="Zifcakova L."/>
            <person name="Stursova M."/>
            <person name="Spatafora J.W."/>
            <person name="Tedersoo L."/>
            <person name="Vaario L.M."/>
            <person name="Yamada A."/>
            <person name="Yan M."/>
            <person name="Wang P."/>
            <person name="Xu J."/>
            <person name="Bruns T."/>
            <person name="Baldrian P."/>
            <person name="Vilgalys R."/>
            <person name="Dunand C."/>
            <person name="Henrissat B."/>
            <person name="Grigoriev I.V."/>
            <person name="Hibbett D."/>
            <person name="Nagy L.G."/>
            <person name="Martin F.M."/>
        </authorList>
    </citation>
    <scope>NUCLEOTIDE SEQUENCE</scope>
    <source>
        <strain evidence="2">BED1</strain>
    </source>
</reference>
<evidence type="ECO:0000313" key="2">
    <source>
        <dbReference type="EMBL" id="KAF8450982.1"/>
    </source>
</evidence>
<keyword evidence="3" id="KW-1185">Reference proteome</keyword>
<proteinExistence type="predicted"/>
<sequence length="178" mass="19908">MASPPPNPDTRDLPHGWIQQYNYEFYVNMRENPPRSCWEHPLGPIPQGFAPSMGPPPPDRSYSRSPYGGPHPPPQGYGGYSGYQPSYGQPPQGYYNPQQGGYYPSGNRDYPPQERVVYVEEERRQRKKGPGLGTAVAAGGAGLLGGVLLTEAFENHDEYEREQGFDQGLYQVYAYFDS</sequence>
<dbReference type="EMBL" id="WHUW01000002">
    <property type="protein sequence ID" value="KAF8450982.1"/>
    <property type="molecule type" value="Genomic_DNA"/>
</dbReference>
<protein>
    <recommendedName>
        <fullName evidence="4">WW domain-containing protein</fullName>
    </recommendedName>
</protein>
<evidence type="ECO:0008006" key="4">
    <source>
        <dbReference type="Google" id="ProtNLM"/>
    </source>
</evidence>
<feature type="region of interest" description="Disordered" evidence="1">
    <location>
        <begin position="36"/>
        <end position="111"/>
    </location>
</feature>
<evidence type="ECO:0000256" key="1">
    <source>
        <dbReference type="SAM" id="MobiDB-lite"/>
    </source>
</evidence>
<reference evidence="2" key="1">
    <citation type="submission" date="2019-10" db="EMBL/GenBank/DDBJ databases">
        <authorList>
            <consortium name="DOE Joint Genome Institute"/>
            <person name="Kuo A."/>
            <person name="Miyauchi S."/>
            <person name="Kiss E."/>
            <person name="Drula E."/>
            <person name="Kohler A."/>
            <person name="Sanchez-Garcia M."/>
            <person name="Andreopoulos B."/>
            <person name="Barry K.W."/>
            <person name="Bonito G."/>
            <person name="Buee M."/>
            <person name="Carver A."/>
            <person name="Chen C."/>
            <person name="Cichocki N."/>
            <person name="Clum A."/>
            <person name="Culley D."/>
            <person name="Crous P.W."/>
            <person name="Fauchery L."/>
            <person name="Girlanda M."/>
            <person name="Hayes R."/>
            <person name="Keri Z."/>
            <person name="LaButti K."/>
            <person name="Lipzen A."/>
            <person name="Lombard V."/>
            <person name="Magnuson J."/>
            <person name="Maillard F."/>
            <person name="Morin E."/>
            <person name="Murat C."/>
            <person name="Nolan M."/>
            <person name="Ohm R."/>
            <person name="Pangilinan J."/>
            <person name="Pereira M."/>
            <person name="Perotto S."/>
            <person name="Peter M."/>
            <person name="Riley R."/>
            <person name="Sitrit Y."/>
            <person name="Stielow B."/>
            <person name="Szollosi G."/>
            <person name="Zifcakova L."/>
            <person name="Stursova M."/>
            <person name="Spatafora J.W."/>
            <person name="Tedersoo L."/>
            <person name="Vaario L.-M."/>
            <person name="Yamada A."/>
            <person name="Yan M."/>
            <person name="Wang P."/>
            <person name="Xu J."/>
            <person name="Bruns T."/>
            <person name="Baldrian P."/>
            <person name="Vilgalys R."/>
            <person name="Henrissat B."/>
            <person name="Grigoriev I.V."/>
            <person name="Hibbett D."/>
            <person name="Nagy L.G."/>
            <person name="Martin F.M."/>
        </authorList>
    </citation>
    <scope>NUCLEOTIDE SEQUENCE</scope>
    <source>
        <strain evidence="2">BED1</strain>
    </source>
</reference>
<feature type="compositionally biased region" description="Low complexity" evidence="1">
    <location>
        <begin position="82"/>
        <end position="106"/>
    </location>
</feature>
<comment type="caution">
    <text evidence="2">The sequence shown here is derived from an EMBL/GenBank/DDBJ whole genome shotgun (WGS) entry which is preliminary data.</text>
</comment>
<accession>A0AAD4GLC8</accession>
<organism evidence="2 3">
    <name type="scientific">Boletus edulis BED1</name>
    <dbReference type="NCBI Taxonomy" id="1328754"/>
    <lineage>
        <taxon>Eukaryota</taxon>
        <taxon>Fungi</taxon>
        <taxon>Dikarya</taxon>
        <taxon>Basidiomycota</taxon>
        <taxon>Agaricomycotina</taxon>
        <taxon>Agaricomycetes</taxon>
        <taxon>Agaricomycetidae</taxon>
        <taxon>Boletales</taxon>
        <taxon>Boletineae</taxon>
        <taxon>Boletaceae</taxon>
        <taxon>Boletoideae</taxon>
        <taxon>Boletus</taxon>
    </lineage>
</organism>
<dbReference type="Proteomes" id="UP001194468">
    <property type="component" value="Unassembled WGS sequence"/>
</dbReference>
<dbReference type="AlphaFoldDB" id="A0AAD4GLC8"/>